<feature type="transmembrane region" description="Helical" evidence="1">
    <location>
        <begin position="231"/>
        <end position="250"/>
    </location>
</feature>
<keyword evidence="3" id="KW-1185">Reference proteome</keyword>
<dbReference type="Proteomes" id="UP000541352">
    <property type="component" value="Unassembled WGS sequence"/>
</dbReference>
<feature type="transmembrane region" description="Helical" evidence="1">
    <location>
        <begin position="394"/>
        <end position="414"/>
    </location>
</feature>
<proteinExistence type="predicted"/>
<comment type="caution">
    <text evidence="2">The sequence shown here is derived from an EMBL/GenBank/DDBJ whole genome shotgun (WGS) entry which is preliminary data.</text>
</comment>
<sequence>MKEIGARYSLLLFIALLIMLEIIVYRDFLFGDYVFIFKDIGEDSYTSVYPQITLQMRQLLAGDLPQWSFYKGMGGNTYSFWFEPVSVGVLYFFFSNNIPAGMIWIQLVHTFLAGIFFYGFLRSGKLHYIPTIAGGLLYAFSSYMIANGTWIVNIFPAEVSYFALLLFALAQFLSHRRWYLYPIAVGFLALLPSSSFDVYFAAWLTLIYIAIHACQHPLFDLKARLQQVGQLVISGSIGLGLAAFMLLSNLDTMRNSPRGTGEVVITGLLKDKTEHIVDIAIFKTTLLRLFSSNMEGSAIKYEGWYNYLEAPMLYCGLIVLLLLPQLFHFITRRERNLYRGLLLAFALIALLPSLREAIWLFMGNYYRTIALLMTIIFIYMAMRALDFICQGQKVHLTTLVASLGIYIFIIGGLTPSDTTLISPSIPLIIAFMGLHGALLYAVSKKSNYHLFPYLFLGLVSVEIISFSVPLLGERSICSRNDVYGKKGYNDASTDALAYIRKHEKDFYRVEKDYHSGISHHFSYNDAQVQEYRGTRCYNSFNSANYVRFLKSIGEITSDSELETRTTNGLINSPMGLRLCAVKYILSTHDEAAYIAQGMTLVNSINGVRVLKMNNNLPLGVTYDQYITETQFAKLSKIRKQRSLLQAVVVPDVWSTNLSPTIANQVISDTTHIIEQDTVAQWVRQLTQDTLAITAFNHNHIVGHITLTKPKILFLSIPCDKGWKMQINGKATPIQKVFNGLMGVQLSAGTHQIDVQFKAPYQRIGIVVSIISLCLLMTMIAWKPGLHYRNLNEL</sequence>
<keyword evidence="1" id="KW-0472">Membrane</keyword>
<evidence type="ECO:0000313" key="2">
    <source>
        <dbReference type="EMBL" id="MBB3842308.1"/>
    </source>
</evidence>
<keyword evidence="1" id="KW-0812">Transmembrane</keyword>
<feature type="transmembrane region" description="Helical" evidence="1">
    <location>
        <begin position="128"/>
        <end position="145"/>
    </location>
</feature>
<feature type="transmembrane region" description="Helical" evidence="1">
    <location>
        <begin position="337"/>
        <end position="353"/>
    </location>
</feature>
<dbReference type="InterPro" id="IPR018580">
    <property type="entry name" value="Uncharacterised_YfhO"/>
</dbReference>
<reference evidence="2 3" key="1">
    <citation type="submission" date="2020-08" db="EMBL/GenBank/DDBJ databases">
        <title>Genomic Encyclopedia of Type Strains, Phase IV (KMG-IV): sequencing the most valuable type-strain genomes for metagenomic binning, comparative biology and taxonomic classification.</title>
        <authorList>
            <person name="Goeker M."/>
        </authorList>
    </citation>
    <scope>NUCLEOTIDE SEQUENCE [LARGE SCALE GENOMIC DNA]</scope>
    <source>
        <strain evidence="2 3">DSM 17976</strain>
    </source>
</reference>
<accession>A0A7W6EU06</accession>
<feature type="transmembrane region" description="Helical" evidence="1">
    <location>
        <begin position="311"/>
        <end position="330"/>
    </location>
</feature>
<dbReference type="RefSeq" id="WP_183980593.1">
    <property type="nucleotide sequence ID" value="NZ_JACIBY010000033.1"/>
</dbReference>
<feature type="transmembrane region" description="Helical" evidence="1">
    <location>
        <begin position="365"/>
        <end position="382"/>
    </location>
</feature>
<name>A0A7W6EU06_9BACT</name>
<feature type="transmembrane region" description="Helical" evidence="1">
    <location>
        <begin position="200"/>
        <end position="219"/>
    </location>
</feature>
<feature type="transmembrane region" description="Helical" evidence="1">
    <location>
        <begin position="78"/>
        <end position="94"/>
    </location>
</feature>
<dbReference type="EMBL" id="JACIBY010000033">
    <property type="protein sequence ID" value="MBB3842308.1"/>
    <property type="molecule type" value="Genomic_DNA"/>
</dbReference>
<protein>
    <submittedName>
        <fullName evidence="2">Putative membrane protein YfhO</fullName>
    </submittedName>
</protein>
<gene>
    <name evidence="2" type="ORF">FHS57_006339</name>
</gene>
<dbReference type="PANTHER" id="PTHR38454">
    <property type="entry name" value="INTEGRAL MEMBRANE PROTEIN-RELATED"/>
    <property type="match status" value="1"/>
</dbReference>
<feature type="transmembrane region" description="Helical" evidence="1">
    <location>
        <begin position="420"/>
        <end position="441"/>
    </location>
</feature>
<feature type="transmembrane region" description="Helical" evidence="1">
    <location>
        <begin position="6"/>
        <end position="25"/>
    </location>
</feature>
<keyword evidence="1" id="KW-1133">Transmembrane helix</keyword>
<dbReference type="Pfam" id="PF09586">
    <property type="entry name" value="YfhO"/>
    <property type="match status" value="2"/>
</dbReference>
<evidence type="ECO:0000313" key="3">
    <source>
        <dbReference type="Proteomes" id="UP000541352"/>
    </source>
</evidence>
<feature type="transmembrane region" description="Helical" evidence="1">
    <location>
        <begin position="151"/>
        <end position="173"/>
    </location>
</feature>
<feature type="transmembrane region" description="Helical" evidence="1">
    <location>
        <begin position="763"/>
        <end position="781"/>
    </location>
</feature>
<feature type="transmembrane region" description="Helical" evidence="1">
    <location>
        <begin position="453"/>
        <end position="472"/>
    </location>
</feature>
<organism evidence="2 3">
    <name type="scientific">Runella defluvii</name>
    <dbReference type="NCBI Taxonomy" id="370973"/>
    <lineage>
        <taxon>Bacteria</taxon>
        <taxon>Pseudomonadati</taxon>
        <taxon>Bacteroidota</taxon>
        <taxon>Cytophagia</taxon>
        <taxon>Cytophagales</taxon>
        <taxon>Spirosomataceae</taxon>
        <taxon>Runella</taxon>
    </lineage>
</organism>
<dbReference type="AlphaFoldDB" id="A0A7W6EU06"/>
<feature type="transmembrane region" description="Helical" evidence="1">
    <location>
        <begin position="100"/>
        <end position="121"/>
    </location>
</feature>
<evidence type="ECO:0000256" key="1">
    <source>
        <dbReference type="SAM" id="Phobius"/>
    </source>
</evidence>
<dbReference type="PANTHER" id="PTHR38454:SF1">
    <property type="entry name" value="INTEGRAL MEMBRANE PROTEIN"/>
    <property type="match status" value="1"/>
</dbReference>